<protein>
    <submittedName>
        <fullName evidence="1">Uncharacterized protein</fullName>
    </submittedName>
</protein>
<gene>
    <name evidence="1" type="ORF">LOX96_15205</name>
</gene>
<dbReference type="RefSeq" id="WP_250423928.1">
    <property type="nucleotide sequence ID" value="NZ_JAJKBJ010000025.1"/>
</dbReference>
<evidence type="ECO:0000313" key="2">
    <source>
        <dbReference type="Proteomes" id="UP001139721"/>
    </source>
</evidence>
<name>A0A9X2D2N3_9GAMM</name>
<organism evidence="1 2">
    <name type="scientific">Legionella maioricensis</name>
    <dbReference type="NCBI Taxonomy" id="2896528"/>
    <lineage>
        <taxon>Bacteria</taxon>
        <taxon>Pseudomonadati</taxon>
        <taxon>Pseudomonadota</taxon>
        <taxon>Gammaproteobacteria</taxon>
        <taxon>Legionellales</taxon>
        <taxon>Legionellaceae</taxon>
        <taxon>Legionella</taxon>
    </lineage>
</organism>
<reference evidence="1" key="1">
    <citation type="submission" date="2021-11" db="EMBL/GenBank/DDBJ databases">
        <title>Legionella maioricencis sp. nov., a new species isolated from hot water samples in Mallorca.</title>
        <authorList>
            <person name="Crespi S."/>
            <person name="Drasar V."/>
            <person name="Salva-Serra F."/>
            <person name="Jaen-Luchoro D."/>
            <person name="Pineiro-Iglesias B."/>
            <person name="Aliaga F."/>
            <person name="Fernandez-Juarez V."/>
            <person name="Coll G."/>
            <person name="Moore E.R.B."/>
            <person name="Bennasar-Figueras A."/>
        </authorList>
    </citation>
    <scope>NUCLEOTIDE SEQUENCE</scope>
    <source>
        <strain evidence="1">HCPI-6</strain>
    </source>
</reference>
<dbReference type="EMBL" id="JAJKBJ010000025">
    <property type="protein sequence ID" value="MCL9685449.1"/>
    <property type="molecule type" value="Genomic_DNA"/>
</dbReference>
<keyword evidence="2" id="KW-1185">Reference proteome</keyword>
<accession>A0A9X2D2N3</accession>
<evidence type="ECO:0000313" key="1">
    <source>
        <dbReference type="EMBL" id="MCL9685449.1"/>
    </source>
</evidence>
<proteinExistence type="predicted"/>
<comment type="caution">
    <text evidence="1">The sequence shown here is derived from an EMBL/GenBank/DDBJ whole genome shotgun (WGS) entry which is preliminary data.</text>
</comment>
<dbReference type="Proteomes" id="UP001139721">
    <property type="component" value="Unassembled WGS sequence"/>
</dbReference>
<dbReference type="AlphaFoldDB" id="A0A9X2D2N3"/>
<sequence length="362" mass="41544">MRSKYCIHPLNPNNGPALECDPNSNEAVTSSDDNPSVWYFSNNNRSSGRDSLFRLGKIPHEQVNKLHTELSVFAGNIYKLILGNPYPQYFVGNIDQHEDFEFIDPFVRVCNNVENSLLWRKCLSIDDENLTLFQQSYSLDEIEKIPLKGLTSSLVAGLFLAEVDWNYENLVIAPDGTVVKIDPGLCINDLFMEETTEDILFKLKNLLLHYVYKIEDESYFPDLKLPNREGSIEDSYEDSEPALAELIHDNISFLFNNKKELFHTLIAISKLSDAVVEQAKKDFSPEFSDFSKKLVGLFLTRIEQFKNAADLLKGFKEYATPRPKQYAPLLNRHFFFSLNVTTPEVKEDSNSNFFYLQDKSLS</sequence>